<comment type="caution">
    <text evidence="2">The sequence shown here is derived from an EMBL/GenBank/DDBJ whole genome shotgun (WGS) entry which is preliminary data.</text>
</comment>
<feature type="chain" id="PRO_5042836082" evidence="1">
    <location>
        <begin position="22"/>
        <end position="115"/>
    </location>
</feature>
<protein>
    <submittedName>
        <fullName evidence="2">Uncharacterized protein</fullName>
    </submittedName>
</protein>
<keyword evidence="1" id="KW-0732">Signal</keyword>
<dbReference type="Proteomes" id="UP001305414">
    <property type="component" value="Unassembled WGS sequence"/>
</dbReference>
<proteinExistence type="predicted"/>
<organism evidence="2 3">
    <name type="scientific">Xylaria bambusicola</name>
    <dbReference type="NCBI Taxonomy" id="326684"/>
    <lineage>
        <taxon>Eukaryota</taxon>
        <taxon>Fungi</taxon>
        <taxon>Dikarya</taxon>
        <taxon>Ascomycota</taxon>
        <taxon>Pezizomycotina</taxon>
        <taxon>Sordariomycetes</taxon>
        <taxon>Xylariomycetidae</taxon>
        <taxon>Xylariales</taxon>
        <taxon>Xylariaceae</taxon>
        <taxon>Xylaria</taxon>
    </lineage>
</organism>
<evidence type="ECO:0000256" key="1">
    <source>
        <dbReference type="SAM" id="SignalP"/>
    </source>
</evidence>
<gene>
    <name evidence="2" type="ORF">RRF57_011339</name>
</gene>
<evidence type="ECO:0000313" key="3">
    <source>
        <dbReference type="Proteomes" id="UP001305414"/>
    </source>
</evidence>
<dbReference type="EMBL" id="JAWHQM010000055">
    <property type="protein sequence ID" value="KAK5635627.1"/>
    <property type="molecule type" value="Genomic_DNA"/>
</dbReference>
<name>A0AAN7Z9N8_9PEZI</name>
<feature type="signal peptide" evidence="1">
    <location>
        <begin position="1"/>
        <end position="21"/>
    </location>
</feature>
<reference evidence="2 3" key="1">
    <citation type="submission" date="2023-10" db="EMBL/GenBank/DDBJ databases">
        <title>Draft genome sequence of Xylaria bambusicola isolate GMP-LS, the root and basal stem rot pathogen of sugarcane in Indonesia.</title>
        <authorList>
            <person name="Selvaraj P."/>
            <person name="Muralishankar V."/>
            <person name="Muruganantham S."/>
            <person name="Sp S."/>
            <person name="Haryani S."/>
            <person name="Lau K.J.X."/>
            <person name="Naqvi N.I."/>
        </authorList>
    </citation>
    <scope>NUCLEOTIDE SEQUENCE [LARGE SCALE GENOMIC DNA]</scope>
    <source>
        <strain evidence="2">GMP-LS</strain>
    </source>
</reference>
<accession>A0AAN7Z9N8</accession>
<dbReference type="AlphaFoldDB" id="A0AAN7Z9N8"/>
<evidence type="ECO:0000313" key="2">
    <source>
        <dbReference type="EMBL" id="KAK5635627.1"/>
    </source>
</evidence>
<keyword evidence="3" id="KW-1185">Reference proteome</keyword>
<sequence length="115" mass="12338">MLFINLIALASVATAATTARATRPKANEYKSEDCSGSVNYGHNSFLLHDVTMDDTTHSVYLTGNWELWSGKTGNGGSCTGTKSLDVSYPSGACISTSAKSWHANLPVKCVRNKDY</sequence>